<evidence type="ECO:0008006" key="4">
    <source>
        <dbReference type="Google" id="ProtNLM"/>
    </source>
</evidence>
<evidence type="ECO:0000313" key="3">
    <source>
        <dbReference type="Proteomes" id="UP000297149"/>
    </source>
</evidence>
<dbReference type="Proteomes" id="UP000297149">
    <property type="component" value="Chromosome"/>
</dbReference>
<dbReference type="EMBL" id="CP039396">
    <property type="protein sequence ID" value="QCD43632.1"/>
    <property type="molecule type" value="Genomic_DNA"/>
</dbReference>
<feature type="transmembrane region" description="Helical" evidence="1">
    <location>
        <begin position="77"/>
        <end position="99"/>
    </location>
</feature>
<dbReference type="KEGG" id="ddb:E7747_03445"/>
<keyword evidence="1" id="KW-0812">Transmembrane</keyword>
<accession>A0A4P7W6Q0</accession>
<dbReference type="AlphaFoldDB" id="A0A4P7W6Q0"/>
<protein>
    <recommendedName>
        <fullName evidence="4">DUF4190 domain-containing protein</fullName>
    </recommendedName>
</protein>
<keyword evidence="1" id="KW-0472">Membrane</keyword>
<evidence type="ECO:0000256" key="1">
    <source>
        <dbReference type="SAM" id="Phobius"/>
    </source>
</evidence>
<proteinExistence type="predicted"/>
<keyword evidence="3" id="KW-1185">Reference proteome</keyword>
<name>A0A4P7W6Q0_9BACT</name>
<organism evidence="2 3">
    <name type="scientific">Duncaniella dubosii</name>
    <dbReference type="NCBI Taxonomy" id="2518971"/>
    <lineage>
        <taxon>Bacteria</taxon>
        <taxon>Pseudomonadati</taxon>
        <taxon>Bacteroidota</taxon>
        <taxon>Bacteroidia</taxon>
        <taxon>Bacteroidales</taxon>
        <taxon>Muribaculaceae</taxon>
        <taxon>Duncaniella</taxon>
    </lineage>
</organism>
<gene>
    <name evidence="2" type="ORF">E7747_03445</name>
</gene>
<feature type="transmembrane region" description="Helical" evidence="1">
    <location>
        <begin position="46"/>
        <end position="70"/>
    </location>
</feature>
<sequence length="105" mass="11460">MQPQTAQQPFQQHTNATQQAVYVNVPTKQSNGIGTTGLVFSILGVFLGWIPVLGWIVWFLGVLFSFIGLFKSPRGTAIAGFIISFIWLIVLIFVIGSIASLSSFI</sequence>
<reference evidence="3" key="1">
    <citation type="submission" date="2019-02" db="EMBL/GenBank/DDBJ databases">
        <title>Isolation and identification of novel species under the genus Muribaculum.</title>
        <authorList>
            <person name="Miyake S."/>
            <person name="Ding Y."/>
            <person name="Low A."/>
            <person name="Soh M."/>
            <person name="Seedorf H."/>
        </authorList>
    </citation>
    <scope>NUCLEOTIDE SEQUENCE [LARGE SCALE GENOMIC DNA]</scope>
    <source>
        <strain evidence="3">H5</strain>
    </source>
</reference>
<evidence type="ECO:0000313" key="2">
    <source>
        <dbReference type="EMBL" id="QCD43632.1"/>
    </source>
</evidence>
<keyword evidence="1" id="KW-1133">Transmembrane helix</keyword>